<sequence>MSSSRSKLPLPPIERKQEESKNSSANFESIQLLEQSNVTRTRHTIAETPQAPPPPMTTKKKKGKSKKKGSSSYGMESVNISDELQVNDELATNLRGTYEMLGEDPIQTKDDKSDLFAEIRNRQGVPVSRDQQNESLGRLGSQQYGASRDQEHYGASVRLARSTTVKVERTQIGSMLEPDDVLRDIKAGNLNSLGHFRARRSYHPVGMTSSDILKEKLNEQTFPIHLAQGNILETSILKDVAQMDLSGLDNLTDLFFYSLASLDLTSSWTKYMNKISLRGCGNITDYGVHVMTKQFSELHTLVLSGCKKVTSEGVFYMMQNTNKLVNLRLVATSVSALPLINKSSDAYKNVNIDITGCPMLNMKPQKNSEMGQVLQLANVKERETYFSLQKPQESSLDVKVVFVNMEKAPVSRASTYLQNGKKDNLQTPLHYFTHQMKQANCH</sequence>
<feature type="non-terminal residue" evidence="2">
    <location>
        <position position="1"/>
    </location>
</feature>
<feature type="region of interest" description="Disordered" evidence="1">
    <location>
        <begin position="1"/>
        <end position="76"/>
    </location>
</feature>
<evidence type="ECO:0000313" key="2">
    <source>
        <dbReference type="EMBL" id="CAH1800347.1"/>
    </source>
</evidence>
<dbReference type="SMART" id="SM00367">
    <property type="entry name" value="LRR_CC"/>
    <property type="match status" value="2"/>
</dbReference>
<dbReference type="AlphaFoldDB" id="A0A8S4Q3J1"/>
<feature type="compositionally biased region" description="Polar residues" evidence="1">
    <location>
        <begin position="22"/>
        <end position="39"/>
    </location>
</feature>
<dbReference type="EMBL" id="CAIIXF020000012">
    <property type="protein sequence ID" value="CAH1800347.1"/>
    <property type="molecule type" value="Genomic_DNA"/>
</dbReference>
<dbReference type="InterPro" id="IPR006553">
    <property type="entry name" value="Leu-rich_rpt_Cys-con_subtyp"/>
</dbReference>
<evidence type="ECO:0000256" key="1">
    <source>
        <dbReference type="SAM" id="MobiDB-lite"/>
    </source>
</evidence>
<gene>
    <name evidence="2" type="ORF">OFUS_LOCUS24245</name>
</gene>
<keyword evidence="3" id="KW-1185">Reference proteome</keyword>
<dbReference type="Gene3D" id="3.80.10.10">
    <property type="entry name" value="Ribonuclease Inhibitor"/>
    <property type="match status" value="1"/>
</dbReference>
<name>A0A8S4Q3J1_OWEFU</name>
<evidence type="ECO:0000313" key="3">
    <source>
        <dbReference type="Proteomes" id="UP000749559"/>
    </source>
</evidence>
<dbReference type="Proteomes" id="UP000749559">
    <property type="component" value="Unassembled WGS sequence"/>
</dbReference>
<organism evidence="2 3">
    <name type="scientific">Owenia fusiformis</name>
    <name type="common">Polychaete worm</name>
    <dbReference type="NCBI Taxonomy" id="6347"/>
    <lineage>
        <taxon>Eukaryota</taxon>
        <taxon>Metazoa</taxon>
        <taxon>Spiralia</taxon>
        <taxon>Lophotrochozoa</taxon>
        <taxon>Annelida</taxon>
        <taxon>Polychaeta</taxon>
        <taxon>Sedentaria</taxon>
        <taxon>Canalipalpata</taxon>
        <taxon>Sabellida</taxon>
        <taxon>Oweniida</taxon>
        <taxon>Oweniidae</taxon>
        <taxon>Owenia</taxon>
    </lineage>
</organism>
<protein>
    <submittedName>
        <fullName evidence="2">Uncharacterized protein</fullName>
    </submittedName>
</protein>
<dbReference type="OrthoDB" id="27842at2759"/>
<feature type="region of interest" description="Disordered" evidence="1">
    <location>
        <begin position="123"/>
        <end position="153"/>
    </location>
</feature>
<dbReference type="SUPFAM" id="SSF52047">
    <property type="entry name" value="RNI-like"/>
    <property type="match status" value="1"/>
</dbReference>
<feature type="compositionally biased region" description="Polar residues" evidence="1">
    <location>
        <begin position="129"/>
        <end position="145"/>
    </location>
</feature>
<feature type="compositionally biased region" description="Basic residues" evidence="1">
    <location>
        <begin position="58"/>
        <end position="69"/>
    </location>
</feature>
<comment type="caution">
    <text evidence="2">The sequence shown here is derived from an EMBL/GenBank/DDBJ whole genome shotgun (WGS) entry which is preliminary data.</text>
</comment>
<dbReference type="InterPro" id="IPR032675">
    <property type="entry name" value="LRR_dom_sf"/>
</dbReference>
<reference evidence="2" key="1">
    <citation type="submission" date="2022-03" db="EMBL/GenBank/DDBJ databases">
        <authorList>
            <person name="Martin C."/>
        </authorList>
    </citation>
    <scope>NUCLEOTIDE SEQUENCE</scope>
</reference>
<proteinExistence type="predicted"/>
<accession>A0A8S4Q3J1</accession>